<sequence>MPTTQHHDADRETLSALFDGELDDAAARFAVKRLDHDRQWREACGRWQLAGDALRGQASGVAPAGFADRVGAALRDGDAVAASTVAAPATRTATPMHRNWIGGAALAASVAVAALFVVRPFSQPGVSPLPATPLAASAQPTAPASDTAETGVAQFSSSPATQAMPSQVPPVRGRPVFNAEAATTVATADVQRPTGDTRPLEPAKAATSNRGIEDPTATAATAIASIADVATPSLEPASPHPFLPPGEIVSRPWPRAVLPNYPAGNAFNVNFDNGAGTAGQVPSPGASSFYPFDPRMLEAEPVPRPAADEPGWPRR</sequence>
<feature type="compositionally biased region" description="Low complexity" evidence="1">
    <location>
        <begin position="179"/>
        <end position="188"/>
    </location>
</feature>
<dbReference type="PANTHER" id="PTHR38104:SF1">
    <property type="entry name" value="ANTI-SIGMA-E FACTOR RSEA"/>
    <property type="match status" value="1"/>
</dbReference>
<dbReference type="RefSeq" id="WP_332615135.1">
    <property type="nucleotide sequence ID" value="NZ_JAXGFP010000002.1"/>
</dbReference>
<keyword evidence="5" id="KW-1185">Reference proteome</keyword>
<feature type="domain" description="Anti sigma-E protein RseA N-terminal" evidence="3">
    <location>
        <begin position="11"/>
        <end position="90"/>
    </location>
</feature>
<name>A0ABU7YWJ8_9GAMM</name>
<dbReference type="InterPro" id="IPR036147">
    <property type="entry name" value="Anti-sigma_E_RseA_N_sf"/>
</dbReference>
<evidence type="ECO:0000313" key="5">
    <source>
        <dbReference type="Proteomes" id="UP001355056"/>
    </source>
</evidence>
<feature type="transmembrane region" description="Helical" evidence="2">
    <location>
        <begin position="100"/>
        <end position="118"/>
    </location>
</feature>
<accession>A0ABU7YWJ8</accession>
<feature type="compositionally biased region" description="Polar residues" evidence="1">
    <location>
        <begin position="153"/>
        <end position="165"/>
    </location>
</feature>
<feature type="compositionally biased region" description="Low complexity" evidence="1">
    <location>
        <begin position="133"/>
        <end position="148"/>
    </location>
</feature>
<dbReference type="CDD" id="cd16328">
    <property type="entry name" value="RseA_N"/>
    <property type="match status" value="1"/>
</dbReference>
<dbReference type="EMBL" id="JAXGFP010000002">
    <property type="protein sequence ID" value="MEG3183289.1"/>
    <property type="molecule type" value="Genomic_DNA"/>
</dbReference>
<gene>
    <name evidence="4" type="ORF">SNE34_04585</name>
</gene>
<feature type="region of interest" description="Disordered" evidence="1">
    <location>
        <begin position="133"/>
        <end position="211"/>
    </location>
</feature>
<comment type="caution">
    <text evidence="4">The sequence shown here is derived from an EMBL/GenBank/DDBJ whole genome shotgun (WGS) entry which is preliminary data.</text>
</comment>
<evidence type="ECO:0000256" key="1">
    <source>
        <dbReference type="SAM" id="MobiDB-lite"/>
    </source>
</evidence>
<dbReference type="Pfam" id="PF03872">
    <property type="entry name" value="RseA_N"/>
    <property type="match status" value="1"/>
</dbReference>
<proteinExistence type="predicted"/>
<dbReference type="Gene3D" id="1.10.10.880">
    <property type="entry name" value="Anti sigma-E protein RseA, N-terminal domain"/>
    <property type="match status" value="1"/>
</dbReference>
<dbReference type="SUPFAM" id="SSF89069">
    <property type="entry name" value="N-terminal, cytoplasmic domain of anti-sigmaE factor RseA"/>
    <property type="match status" value="1"/>
</dbReference>
<evidence type="ECO:0000256" key="2">
    <source>
        <dbReference type="SAM" id="Phobius"/>
    </source>
</evidence>
<dbReference type="Proteomes" id="UP001355056">
    <property type="component" value="Unassembled WGS sequence"/>
</dbReference>
<protein>
    <submittedName>
        <fullName evidence="4">Sigma-E factor negative regulatory protein</fullName>
    </submittedName>
</protein>
<evidence type="ECO:0000259" key="3">
    <source>
        <dbReference type="Pfam" id="PF03872"/>
    </source>
</evidence>
<reference evidence="4 5" key="1">
    <citation type="journal article" date="2016" name="Int. J. Syst. Evol. Microbiol.">
        <title>Lysobacter erysipheiresistens sp. nov., an antagonist of powdery mildew, isolated from tobacco-cultivated soil.</title>
        <authorList>
            <person name="Xie B."/>
            <person name="Li T."/>
            <person name="Lin X."/>
            <person name="Wang C.J."/>
            <person name="Chen Y.J."/>
            <person name="Liu W.J."/>
            <person name="Zhao Z.W."/>
        </authorList>
    </citation>
    <scope>NUCLEOTIDE SEQUENCE [LARGE SCALE GENOMIC DNA]</scope>
    <source>
        <strain evidence="4 5">RS-LYSO-3</strain>
    </source>
</reference>
<dbReference type="InterPro" id="IPR005572">
    <property type="entry name" value="Anti-sigma_E_RseA_N"/>
</dbReference>
<organism evidence="4 5">
    <name type="scientific">Novilysobacter erysipheiresistens</name>
    <dbReference type="NCBI Taxonomy" id="1749332"/>
    <lineage>
        <taxon>Bacteria</taxon>
        <taxon>Pseudomonadati</taxon>
        <taxon>Pseudomonadota</taxon>
        <taxon>Gammaproteobacteria</taxon>
        <taxon>Lysobacterales</taxon>
        <taxon>Lysobacteraceae</taxon>
        <taxon>Novilysobacter</taxon>
    </lineage>
</organism>
<dbReference type="InterPro" id="IPR052383">
    <property type="entry name" value="Anti-sigma-E_RseA-like"/>
</dbReference>
<keyword evidence="2" id="KW-1133">Transmembrane helix</keyword>
<evidence type="ECO:0000313" key="4">
    <source>
        <dbReference type="EMBL" id="MEG3183289.1"/>
    </source>
</evidence>
<keyword evidence="2" id="KW-0812">Transmembrane</keyword>
<dbReference type="PANTHER" id="PTHR38104">
    <property type="match status" value="1"/>
</dbReference>
<keyword evidence="2" id="KW-0472">Membrane</keyword>